<proteinExistence type="predicted"/>
<protein>
    <submittedName>
        <fullName evidence="1">Extracellular solute-binding protein</fullName>
    </submittedName>
</protein>
<gene>
    <name evidence="1" type="ORF">IDH45_05895</name>
</gene>
<dbReference type="Gene3D" id="2.60.120.260">
    <property type="entry name" value="Galactose-binding domain-like"/>
    <property type="match status" value="2"/>
</dbReference>
<dbReference type="Proteomes" id="UP000639396">
    <property type="component" value="Unassembled WGS sequence"/>
</dbReference>
<dbReference type="RefSeq" id="WP_190925617.1">
    <property type="nucleotide sequence ID" value="NZ_JACXJA010000006.1"/>
</dbReference>
<dbReference type="Gene3D" id="3.40.190.10">
    <property type="entry name" value="Periplasmic binding protein-like II"/>
    <property type="match status" value="1"/>
</dbReference>
<dbReference type="PANTHER" id="PTHR43649">
    <property type="entry name" value="ARABINOSE-BINDING PROTEIN-RELATED"/>
    <property type="match status" value="1"/>
</dbReference>
<evidence type="ECO:0000313" key="2">
    <source>
        <dbReference type="Proteomes" id="UP000639396"/>
    </source>
</evidence>
<accession>A0A927C8M9</accession>
<dbReference type="AlphaFoldDB" id="A0A927C8M9"/>
<dbReference type="EMBL" id="JACXJA010000006">
    <property type="protein sequence ID" value="MBD2861521.1"/>
    <property type="molecule type" value="Genomic_DNA"/>
</dbReference>
<reference evidence="1" key="1">
    <citation type="submission" date="2020-09" db="EMBL/GenBank/DDBJ databases">
        <title>A novel bacterium of genus Paenibacillus, isolated from South China Sea.</title>
        <authorList>
            <person name="Huang H."/>
            <person name="Mo K."/>
            <person name="Hu Y."/>
        </authorList>
    </citation>
    <scope>NUCLEOTIDE SEQUENCE</scope>
    <source>
        <strain evidence="1">IB182363</strain>
    </source>
</reference>
<dbReference type="PANTHER" id="PTHR43649:SF27">
    <property type="entry name" value="EXTRACELLULAR SOLUTE-BINDING PROTEIN FAMILY 1"/>
    <property type="match status" value="1"/>
</dbReference>
<evidence type="ECO:0000313" key="1">
    <source>
        <dbReference type="EMBL" id="MBD2861521.1"/>
    </source>
</evidence>
<dbReference type="InterPro" id="IPR006059">
    <property type="entry name" value="SBP"/>
</dbReference>
<sequence>MLKVLRKNLVTLLAAALLIAAFVWWYQSRGFSDTAMAGVPEYGDVDQRSILAEGDIGSRLEPSYLAYYQKAGDDGAKDTKGHQIVLKGADYSAISGSGASRQRDPEGRRGDVAALTAEGGWVEYEVDIPESGFYQMGILYYAMKEKGASIQRSVRIDGEYPFFQSKRIVFQRMWKEAAPTRFDEMGNEFNPKQEEVFGWQYREFRDPEARAEEPFRYYLTQGKHNIRIEHTRESAAIGELRVFSPVVIPTYAEVLETYKQRSYKEISNSLIKVQAEDAKLKSDPTLRRKDNREPATEPFNRSATLLNTIGGSSWRDGGQWIEWEIEVPESGLYQIGSRFLASWLNEIPVQRTVTIDGIVPFKEMNAVDFPYSQRWQVSGLGGGDTPYLYYLERGKHSLRMEVQVGQLGQVFERIQDVSQRLSYLSREIIMVIGTNPDPNREWELERNIPNLVPRLHLMALDLQKAIESMYEMGTEKGSPELASIATARDLFVDLAANTDSIAGRSDKLSDTQSQLSGWITSMNKQRLQLDYLIVKSPDQPWPKATAGLATKLGVGMYDFFTSFTKDYRSIGITGEEDEGEPLKVWVARGRDWAQIIKQMADEDFTTATGINVDINVIPAGAMNLLMLAVTSGKAPDVALGVEPVIPIDFALRDGLKNLSDYPDYQEVANRFRPGALIPYRFQGGNYALPENQNFSMMFYRKDILQELGITKIPQTWQEVMDIIPTLQRHGMDFFYSHSTAGAISEFAPFLFQQGGDFYREGGKSSALDSAEALAAMKMWTGLYTNYKISKEASFYNRFRSGEMPIGVADYSTYVQLMTAAPELTGWWEMLPMPGIQRPDGKIDRSVGGASQTGIIFKNTKKSQDAWEFLKWWVSAPVQERFGTELEALMGVEARWNTANVEALMNLPWPQKDIEAILEQWEWFREREIVPGDYLTTRYVNNIWNEIVLKGKNVREAMEDGVKEVNRELKKKREEFGLDRETVGMRTDKEVGSR</sequence>
<name>A0A927C8M9_9BACL</name>
<organism evidence="1 2">
    <name type="scientific">Paenibacillus oceani</name>
    <dbReference type="NCBI Taxonomy" id="2772510"/>
    <lineage>
        <taxon>Bacteria</taxon>
        <taxon>Bacillati</taxon>
        <taxon>Bacillota</taxon>
        <taxon>Bacilli</taxon>
        <taxon>Bacillales</taxon>
        <taxon>Paenibacillaceae</taxon>
        <taxon>Paenibacillus</taxon>
    </lineage>
</organism>
<keyword evidence="2" id="KW-1185">Reference proteome</keyword>
<dbReference type="Pfam" id="PF01547">
    <property type="entry name" value="SBP_bac_1"/>
    <property type="match status" value="1"/>
</dbReference>
<comment type="caution">
    <text evidence="1">The sequence shown here is derived from an EMBL/GenBank/DDBJ whole genome shotgun (WGS) entry which is preliminary data.</text>
</comment>
<dbReference type="SUPFAM" id="SSF53850">
    <property type="entry name" value="Periplasmic binding protein-like II"/>
    <property type="match status" value="1"/>
</dbReference>
<dbReference type="InterPro" id="IPR050490">
    <property type="entry name" value="Bact_solute-bd_prot1"/>
</dbReference>